<dbReference type="AlphaFoldDB" id="A0A517W2Z5"/>
<accession>A0A517W2Z5</accession>
<evidence type="ECO:0000259" key="9">
    <source>
        <dbReference type="Pfam" id="PF00535"/>
    </source>
</evidence>
<reference evidence="10 11" key="1">
    <citation type="submission" date="2019-03" db="EMBL/GenBank/DDBJ databases">
        <title>Deep-cultivation of Planctomycetes and their phenomic and genomic characterization uncovers novel biology.</title>
        <authorList>
            <person name="Wiegand S."/>
            <person name="Jogler M."/>
            <person name="Boedeker C."/>
            <person name="Pinto D."/>
            <person name="Vollmers J."/>
            <person name="Rivas-Marin E."/>
            <person name="Kohn T."/>
            <person name="Peeters S.H."/>
            <person name="Heuer A."/>
            <person name="Rast P."/>
            <person name="Oberbeckmann S."/>
            <person name="Bunk B."/>
            <person name="Jeske O."/>
            <person name="Meyerdierks A."/>
            <person name="Storesund J.E."/>
            <person name="Kallscheuer N."/>
            <person name="Luecker S."/>
            <person name="Lage O.M."/>
            <person name="Pohl T."/>
            <person name="Merkel B.J."/>
            <person name="Hornburger P."/>
            <person name="Mueller R.-W."/>
            <person name="Bruemmer F."/>
            <person name="Labrenz M."/>
            <person name="Spormann A.M."/>
            <person name="Op den Camp H."/>
            <person name="Overmann J."/>
            <person name="Amann R."/>
            <person name="Jetten M.S.M."/>
            <person name="Mascher T."/>
            <person name="Medema M.H."/>
            <person name="Devos D.P."/>
            <person name="Kaster A.-K."/>
            <person name="Ovreas L."/>
            <person name="Rohde M."/>
            <person name="Galperin M.Y."/>
            <person name="Jogler C."/>
        </authorList>
    </citation>
    <scope>NUCLEOTIDE SEQUENCE [LARGE SCALE GENOMIC DNA]</scope>
    <source>
        <strain evidence="10 11">V144</strain>
    </source>
</reference>
<evidence type="ECO:0000256" key="2">
    <source>
        <dbReference type="ARBA" id="ARBA00022676"/>
    </source>
</evidence>
<dbReference type="SUPFAM" id="SSF53448">
    <property type="entry name" value="Nucleotide-diphospho-sugar transferases"/>
    <property type="match status" value="1"/>
</dbReference>
<dbReference type="InterPro" id="IPR050256">
    <property type="entry name" value="Glycosyltransferase_2"/>
</dbReference>
<evidence type="ECO:0000256" key="7">
    <source>
        <dbReference type="ARBA" id="ARBA00023136"/>
    </source>
</evidence>
<dbReference type="EMBL" id="CP037920">
    <property type="protein sequence ID" value="QDT99626.1"/>
    <property type="molecule type" value="Genomic_DNA"/>
</dbReference>
<keyword evidence="7 8" id="KW-0472">Membrane</keyword>
<evidence type="ECO:0000313" key="11">
    <source>
        <dbReference type="Proteomes" id="UP000318704"/>
    </source>
</evidence>
<feature type="transmembrane region" description="Helical" evidence="8">
    <location>
        <begin position="275"/>
        <end position="299"/>
    </location>
</feature>
<dbReference type="EC" id="2.4.2.53" evidence="10"/>
<dbReference type="InterPro" id="IPR029044">
    <property type="entry name" value="Nucleotide-diphossugar_trans"/>
</dbReference>
<dbReference type="RefSeq" id="WP_144989315.1">
    <property type="nucleotide sequence ID" value="NZ_CP037920.1"/>
</dbReference>
<dbReference type="Pfam" id="PF00535">
    <property type="entry name" value="Glycos_transf_2"/>
    <property type="match status" value="1"/>
</dbReference>
<keyword evidence="1" id="KW-1003">Cell membrane</keyword>
<dbReference type="Proteomes" id="UP000318704">
    <property type="component" value="Chromosome"/>
</dbReference>
<keyword evidence="6 8" id="KW-1133">Transmembrane helix</keyword>
<keyword evidence="5" id="KW-0448">Lipopolysaccharide biosynthesis</keyword>
<dbReference type="CDD" id="cd04187">
    <property type="entry name" value="DPM1_like_bac"/>
    <property type="match status" value="1"/>
</dbReference>
<evidence type="ECO:0000256" key="4">
    <source>
        <dbReference type="ARBA" id="ARBA00022692"/>
    </source>
</evidence>
<gene>
    <name evidence="10" type="primary">arnC_2</name>
    <name evidence="10" type="ORF">V144x_51380</name>
</gene>
<dbReference type="Gene3D" id="3.90.550.10">
    <property type="entry name" value="Spore Coat Polysaccharide Biosynthesis Protein SpsA, Chain A"/>
    <property type="match status" value="1"/>
</dbReference>
<dbReference type="GO" id="GO:0099621">
    <property type="term" value="F:undecaprenyl-phosphate 4-deoxy-4-formamido-L-arabinose transferase activity"/>
    <property type="evidence" value="ECO:0007669"/>
    <property type="project" value="UniProtKB-EC"/>
</dbReference>
<evidence type="ECO:0000256" key="8">
    <source>
        <dbReference type="SAM" id="Phobius"/>
    </source>
</evidence>
<dbReference type="GO" id="GO:0005886">
    <property type="term" value="C:plasma membrane"/>
    <property type="evidence" value="ECO:0007669"/>
    <property type="project" value="TreeGrafter"/>
</dbReference>
<evidence type="ECO:0000256" key="3">
    <source>
        <dbReference type="ARBA" id="ARBA00022679"/>
    </source>
</evidence>
<dbReference type="GO" id="GO:0009103">
    <property type="term" value="P:lipopolysaccharide biosynthetic process"/>
    <property type="evidence" value="ECO:0007669"/>
    <property type="project" value="UniProtKB-KW"/>
</dbReference>
<dbReference type="PANTHER" id="PTHR48090:SF3">
    <property type="entry name" value="UNDECAPRENYL-PHOSPHATE 4-DEOXY-4-FORMAMIDO-L-ARABINOSE TRANSFERASE"/>
    <property type="match status" value="1"/>
</dbReference>
<dbReference type="KEGG" id="gaw:V144x_51380"/>
<feature type="domain" description="Glycosyltransferase 2-like" evidence="9">
    <location>
        <begin position="3"/>
        <end position="164"/>
    </location>
</feature>
<name>A0A517W2Z5_9PLAN</name>
<organism evidence="10 11">
    <name type="scientific">Gimesia aquarii</name>
    <dbReference type="NCBI Taxonomy" id="2527964"/>
    <lineage>
        <taxon>Bacteria</taxon>
        <taxon>Pseudomonadati</taxon>
        <taxon>Planctomycetota</taxon>
        <taxon>Planctomycetia</taxon>
        <taxon>Planctomycetales</taxon>
        <taxon>Planctomycetaceae</taxon>
        <taxon>Gimesia</taxon>
    </lineage>
</organism>
<dbReference type="InterPro" id="IPR001173">
    <property type="entry name" value="Glyco_trans_2-like"/>
</dbReference>
<protein>
    <submittedName>
        <fullName evidence="10">Undecaprenyl-phosphate 4-deoxy-4-formamido-L-arabinose transferase</fullName>
        <ecNumber evidence="10">2.4.2.53</ecNumber>
    </submittedName>
</protein>
<sequence length="325" mass="36570">MLSIMIPTLNESESLPQLYQEICDTSQEHNIDLEMIFIDDGSTDTSWEIISKFAANDGRVSGIRFRRNFAKAAALTAGMRAARGSVIMMMDADLQDNPKEIPRFLEKLDEGYDVVNGWKERRLDPWHKVYPSKVFNWMVGKLTGLWLHDHNCGFKLFRKEVAAELRIYGELHRFIPVLADSRGFKVTEISVHHRERQHGHSKYGVRRFLRGFLDLLTVRFLTGYGQRPQHMLGAVGLICLLLGGLGLGYLALIWILTNLFGLGLGPIGNRPLLAYSIAATILGGQAISLGLLAELIVAYTGRHQDSYSIAERTESTAQNEQEIIV</sequence>
<evidence type="ECO:0000256" key="6">
    <source>
        <dbReference type="ARBA" id="ARBA00022989"/>
    </source>
</evidence>
<evidence type="ECO:0000256" key="1">
    <source>
        <dbReference type="ARBA" id="ARBA00022475"/>
    </source>
</evidence>
<evidence type="ECO:0000256" key="5">
    <source>
        <dbReference type="ARBA" id="ARBA00022985"/>
    </source>
</evidence>
<dbReference type="PANTHER" id="PTHR48090">
    <property type="entry name" value="UNDECAPRENYL-PHOSPHATE 4-DEOXY-4-FORMAMIDO-L-ARABINOSE TRANSFERASE-RELATED"/>
    <property type="match status" value="1"/>
</dbReference>
<keyword evidence="4 8" id="KW-0812">Transmembrane</keyword>
<keyword evidence="2 10" id="KW-0328">Glycosyltransferase</keyword>
<evidence type="ECO:0000313" key="10">
    <source>
        <dbReference type="EMBL" id="QDT99626.1"/>
    </source>
</evidence>
<proteinExistence type="predicted"/>
<feature type="transmembrane region" description="Helical" evidence="8">
    <location>
        <begin position="231"/>
        <end position="255"/>
    </location>
</feature>
<keyword evidence="3 10" id="KW-0808">Transferase</keyword>